<comment type="caution">
    <text evidence="1">The sequence shown here is derived from an EMBL/GenBank/DDBJ whole genome shotgun (WGS) entry which is preliminary data.</text>
</comment>
<accession>A0A838BMG7</accession>
<dbReference type="AlphaFoldDB" id="A0A838BMG7"/>
<sequence>MRLNRFEVTFPVPNACIAVFTSKVCRVEVIRARWSDLPLLLRHPLLKQAATYLLGGIDPLTGEFRLYNGEGGKLPCRLPDHRRNPERAFVETIYILTSDAFDKTDVVYLQERLSTLIRQAGTARLVQGCGPTSQPISAAKAEELDMVLHFGLQLLEHAGCRGLEALPCVLPRLRVA</sequence>
<evidence type="ECO:0000313" key="1">
    <source>
        <dbReference type="EMBL" id="MBA1155666.1"/>
    </source>
</evidence>
<dbReference type="Proteomes" id="UP000572984">
    <property type="component" value="Unassembled WGS sequence"/>
</dbReference>
<organism evidence="1 2">
    <name type="scientific">Microvirga mediterraneensis</name>
    <dbReference type="NCBI Taxonomy" id="2754695"/>
    <lineage>
        <taxon>Bacteria</taxon>
        <taxon>Pseudomonadati</taxon>
        <taxon>Pseudomonadota</taxon>
        <taxon>Alphaproteobacteria</taxon>
        <taxon>Hyphomicrobiales</taxon>
        <taxon>Methylobacteriaceae</taxon>
        <taxon>Microvirga</taxon>
    </lineage>
</organism>
<proteinExistence type="predicted"/>
<dbReference type="RefSeq" id="WP_181051286.1">
    <property type="nucleotide sequence ID" value="NZ_JACDXJ010000001.1"/>
</dbReference>
<reference evidence="1 2" key="1">
    <citation type="submission" date="2020-07" db="EMBL/GenBank/DDBJ databases">
        <title>Draft genome and description of Microvirga mediterraneensis Marseille-Q2068 sp. nov.</title>
        <authorList>
            <person name="Boxberger M."/>
        </authorList>
    </citation>
    <scope>NUCLEOTIDE SEQUENCE [LARGE SCALE GENOMIC DNA]</scope>
    <source>
        <strain evidence="1 2">Marseille-Q2068</strain>
    </source>
</reference>
<evidence type="ECO:0000313" key="2">
    <source>
        <dbReference type="Proteomes" id="UP000572984"/>
    </source>
</evidence>
<dbReference type="EMBL" id="JACDXJ010000001">
    <property type="protein sequence ID" value="MBA1155666.1"/>
    <property type="molecule type" value="Genomic_DNA"/>
</dbReference>
<gene>
    <name evidence="1" type="ORF">H0S73_05885</name>
</gene>
<name>A0A838BMG7_9HYPH</name>
<keyword evidence="2" id="KW-1185">Reference proteome</keyword>
<protein>
    <submittedName>
        <fullName evidence="1">Uncharacterized protein</fullName>
    </submittedName>
</protein>